<dbReference type="OrthoDB" id="5419688at2"/>
<protein>
    <recommendedName>
        <fullName evidence="3">Co-chaperone DjlA N-terminal domain-containing protein</fullName>
    </recommendedName>
</protein>
<dbReference type="EMBL" id="AP021875">
    <property type="protein sequence ID" value="BBO77237.1"/>
    <property type="molecule type" value="Genomic_DNA"/>
</dbReference>
<evidence type="ECO:0000313" key="1">
    <source>
        <dbReference type="EMBL" id="BBO77237.1"/>
    </source>
</evidence>
<accession>A0A5K7ZMC6</accession>
<dbReference type="RefSeq" id="WP_155306002.1">
    <property type="nucleotide sequence ID" value="NZ_AP021875.1"/>
</dbReference>
<dbReference type="SUPFAM" id="SSF158682">
    <property type="entry name" value="TerB-like"/>
    <property type="match status" value="1"/>
</dbReference>
<organism evidence="1 2">
    <name type="scientific">Desulfosarcina widdelii</name>
    <dbReference type="NCBI Taxonomy" id="947919"/>
    <lineage>
        <taxon>Bacteria</taxon>
        <taxon>Pseudomonadati</taxon>
        <taxon>Thermodesulfobacteriota</taxon>
        <taxon>Desulfobacteria</taxon>
        <taxon>Desulfobacterales</taxon>
        <taxon>Desulfosarcinaceae</taxon>
        <taxon>Desulfosarcina</taxon>
    </lineage>
</organism>
<evidence type="ECO:0000313" key="2">
    <source>
        <dbReference type="Proteomes" id="UP000427769"/>
    </source>
</evidence>
<evidence type="ECO:0008006" key="3">
    <source>
        <dbReference type="Google" id="ProtNLM"/>
    </source>
</evidence>
<dbReference type="InterPro" id="IPR029024">
    <property type="entry name" value="TerB-like"/>
</dbReference>
<dbReference type="Gene3D" id="1.10.3680.10">
    <property type="entry name" value="TerB-like"/>
    <property type="match status" value="1"/>
</dbReference>
<sequence>MSGESQEKSSASFDRETYVKMLIAIARADKENGPPEYRFIRKQAIQMGVNYEKVLRETDPNFDIGTHKVSRLTAMRVLKDAIMIASMDGNFTLPEKQKIYTYAERLDIPRTDVDTLEVLVGELKALDERWKDLVAGHTDE</sequence>
<keyword evidence="2" id="KW-1185">Reference proteome</keyword>
<reference evidence="1 2" key="1">
    <citation type="submission" date="2019-11" db="EMBL/GenBank/DDBJ databases">
        <title>Comparative genomics of hydrocarbon-degrading Desulfosarcina strains.</title>
        <authorList>
            <person name="Watanabe M."/>
            <person name="Kojima H."/>
            <person name="Fukui M."/>
        </authorList>
    </citation>
    <scope>NUCLEOTIDE SEQUENCE [LARGE SCALE GENOMIC DNA]</scope>
    <source>
        <strain evidence="1 2">PP31</strain>
    </source>
</reference>
<name>A0A5K7ZMC6_9BACT</name>
<dbReference type="KEGG" id="dwd:DSCW_46540"/>
<dbReference type="AlphaFoldDB" id="A0A5K7ZMC6"/>
<gene>
    <name evidence="1" type="ORF">DSCW_46540</name>
</gene>
<proteinExistence type="predicted"/>
<dbReference type="Proteomes" id="UP000427769">
    <property type="component" value="Chromosome"/>
</dbReference>